<gene>
    <name evidence="1" type="ORF">GCM10023184_31160</name>
</gene>
<evidence type="ECO:0000313" key="1">
    <source>
        <dbReference type="EMBL" id="GAA4336059.1"/>
    </source>
</evidence>
<protein>
    <recommendedName>
        <fullName evidence="3">Lipoprotein</fullName>
    </recommendedName>
</protein>
<evidence type="ECO:0000313" key="2">
    <source>
        <dbReference type="Proteomes" id="UP001501725"/>
    </source>
</evidence>
<organism evidence="1 2">
    <name type="scientific">Flaviaesturariibacter amylovorans</name>
    <dbReference type="NCBI Taxonomy" id="1084520"/>
    <lineage>
        <taxon>Bacteria</taxon>
        <taxon>Pseudomonadati</taxon>
        <taxon>Bacteroidota</taxon>
        <taxon>Chitinophagia</taxon>
        <taxon>Chitinophagales</taxon>
        <taxon>Chitinophagaceae</taxon>
        <taxon>Flaviaestuariibacter</taxon>
    </lineage>
</organism>
<reference evidence="2" key="1">
    <citation type="journal article" date="2019" name="Int. J. Syst. Evol. Microbiol.">
        <title>The Global Catalogue of Microorganisms (GCM) 10K type strain sequencing project: providing services to taxonomists for standard genome sequencing and annotation.</title>
        <authorList>
            <consortium name="The Broad Institute Genomics Platform"/>
            <consortium name="The Broad Institute Genome Sequencing Center for Infectious Disease"/>
            <person name="Wu L."/>
            <person name="Ma J."/>
        </authorList>
    </citation>
    <scope>NUCLEOTIDE SEQUENCE [LARGE SCALE GENOMIC DNA]</scope>
    <source>
        <strain evidence="2">JCM 17919</strain>
    </source>
</reference>
<evidence type="ECO:0008006" key="3">
    <source>
        <dbReference type="Google" id="ProtNLM"/>
    </source>
</evidence>
<keyword evidence="2" id="KW-1185">Reference proteome</keyword>
<dbReference type="PROSITE" id="PS51257">
    <property type="entry name" value="PROKAR_LIPOPROTEIN"/>
    <property type="match status" value="1"/>
</dbReference>
<accession>A0ABP8H9E0</accession>
<dbReference type="Proteomes" id="UP001501725">
    <property type="component" value="Unassembled WGS sequence"/>
</dbReference>
<proteinExistence type="predicted"/>
<sequence>MRNAALLFLITLVVAGCQPPADRTVERGFYYWKTTFDPTPKEQEYLRALNASHLYLRLFDVDLNEQGKPAPVGTVQINSAAPPDVRITPVVFITQEVLRRSDSTALEALAPRMARLMEQLCAGLPLSGELQLDCDWSAGTRDRYFCLLRALQRQPFVRSKTLSVTIRLHQLKYRAASGLPPAAKGLLMCYNMGDLRDPKVRNSIIDPGVLEPYIGGLRSYPLPLDVALPVFQWNVWFEGGRYKGLVYLPDSLAPRSTLDFTRDSTIGGYRFRAGDRLRPERSDAESVRRAASAVAKRLPSGQVRVLLFALDEQNLAAYTHDELEAFYDRLRHRPPRLAAAERDQLRGR</sequence>
<dbReference type="RefSeq" id="WP_345256683.1">
    <property type="nucleotide sequence ID" value="NZ_BAABGY010000009.1"/>
</dbReference>
<name>A0ABP8H9E0_9BACT</name>
<dbReference type="EMBL" id="BAABGY010000009">
    <property type="protein sequence ID" value="GAA4336059.1"/>
    <property type="molecule type" value="Genomic_DNA"/>
</dbReference>
<comment type="caution">
    <text evidence="1">The sequence shown here is derived from an EMBL/GenBank/DDBJ whole genome shotgun (WGS) entry which is preliminary data.</text>
</comment>